<sequence>MRGRERKIEAVKQSTQ</sequence>
<reference evidence="1" key="1">
    <citation type="submission" date="2014-11" db="EMBL/GenBank/DDBJ databases">
        <authorList>
            <person name="Amaro Gonzalez C."/>
        </authorList>
    </citation>
    <scope>NUCLEOTIDE SEQUENCE</scope>
</reference>
<evidence type="ECO:0000313" key="1">
    <source>
        <dbReference type="EMBL" id="JAH37771.1"/>
    </source>
</evidence>
<dbReference type="EMBL" id="GBXM01070806">
    <property type="protein sequence ID" value="JAH37771.1"/>
    <property type="molecule type" value="Transcribed_RNA"/>
</dbReference>
<organism evidence="1">
    <name type="scientific">Anguilla anguilla</name>
    <name type="common">European freshwater eel</name>
    <name type="synonym">Muraena anguilla</name>
    <dbReference type="NCBI Taxonomy" id="7936"/>
    <lineage>
        <taxon>Eukaryota</taxon>
        <taxon>Metazoa</taxon>
        <taxon>Chordata</taxon>
        <taxon>Craniata</taxon>
        <taxon>Vertebrata</taxon>
        <taxon>Euteleostomi</taxon>
        <taxon>Actinopterygii</taxon>
        <taxon>Neopterygii</taxon>
        <taxon>Teleostei</taxon>
        <taxon>Anguilliformes</taxon>
        <taxon>Anguillidae</taxon>
        <taxon>Anguilla</taxon>
    </lineage>
</organism>
<dbReference type="AlphaFoldDB" id="A0A0E9S946"/>
<reference evidence="1" key="2">
    <citation type="journal article" date="2015" name="Fish Shellfish Immunol.">
        <title>Early steps in the European eel (Anguilla anguilla)-Vibrio vulnificus interaction in the gills: Role of the RtxA13 toxin.</title>
        <authorList>
            <person name="Callol A."/>
            <person name="Pajuelo D."/>
            <person name="Ebbesson L."/>
            <person name="Teles M."/>
            <person name="MacKenzie S."/>
            <person name="Amaro C."/>
        </authorList>
    </citation>
    <scope>NUCLEOTIDE SEQUENCE</scope>
</reference>
<protein>
    <submittedName>
        <fullName evidence="1">Uncharacterized protein</fullName>
    </submittedName>
</protein>
<proteinExistence type="predicted"/>
<name>A0A0E9S946_ANGAN</name>
<accession>A0A0E9S946</accession>